<feature type="transmembrane region" description="Helical" evidence="1">
    <location>
        <begin position="86"/>
        <end position="111"/>
    </location>
</feature>
<feature type="transmembrane region" description="Helical" evidence="1">
    <location>
        <begin position="123"/>
        <end position="146"/>
    </location>
</feature>
<evidence type="ECO:0000313" key="3">
    <source>
        <dbReference type="Proteomes" id="UP000006334"/>
    </source>
</evidence>
<reference evidence="2 3" key="1">
    <citation type="journal article" date="2017" name="Antonie Van Leeuwenhoek">
        <title>Rhizobium rhizosphaerae sp. nov., a novel species isolated from rice rhizosphere.</title>
        <authorList>
            <person name="Zhao J.J."/>
            <person name="Zhang J."/>
            <person name="Zhang R.J."/>
            <person name="Zhang C.W."/>
            <person name="Yin H.Q."/>
            <person name="Zhang X.X."/>
        </authorList>
    </citation>
    <scope>NUCLEOTIDE SEQUENCE [LARGE SCALE GENOMIC DNA]</scope>
    <source>
        <strain evidence="2 3">E3</strain>
    </source>
</reference>
<accession>K6XS18</accession>
<proteinExistence type="predicted"/>
<dbReference type="Pfam" id="PF10688">
    <property type="entry name" value="Imp-YgjV"/>
    <property type="match status" value="1"/>
</dbReference>
<dbReference type="PIRSF" id="PIRSF011443">
    <property type="entry name" value="YgjV"/>
    <property type="match status" value="1"/>
</dbReference>
<evidence type="ECO:0008006" key="4">
    <source>
        <dbReference type="Google" id="ProtNLM"/>
    </source>
</evidence>
<dbReference type="Proteomes" id="UP000006334">
    <property type="component" value="Unassembled WGS sequence"/>
</dbReference>
<feature type="transmembrane region" description="Helical" evidence="1">
    <location>
        <begin position="31"/>
        <end position="51"/>
    </location>
</feature>
<keyword evidence="3" id="KW-1185">Reference proteome</keyword>
<dbReference type="STRING" id="1127673.GLIP_1847"/>
<keyword evidence="1" id="KW-1133">Transmembrane helix</keyword>
<sequence>MLSFVLGIVCFYQQNDRKLKVMLLLLNFNHAIHFALLGAETACLSAVLAIVRTAISLKTASKKIAFTFIFITFFWGLHLTDNWYDMFPILGSCIGTYAIFCLQGIVMRLGLLIGALCWLTNNIIVGSIGTTLLELTIIAVNLRTIYQLFRSR</sequence>
<organism evidence="2 3">
    <name type="scientific">Aliiglaciecola lipolytica E3</name>
    <dbReference type="NCBI Taxonomy" id="1127673"/>
    <lineage>
        <taxon>Bacteria</taxon>
        <taxon>Pseudomonadati</taxon>
        <taxon>Pseudomonadota</taxon>
        <taxon>Gammaproteobacteria</taxon>
        <taxon>Alteromonadales</taxon>
        <taxon>Alteromonadaceae</taxon>
        <taxon>Aliiglaciecola</taxon>
    </lineage>
</organism>
<evidence type="ECO:0000256" key="1">
    <source>
        <dbReference type="SAM" id="Phobius"/>
    </source>
</evidence>
<dbReference type="InterPro" id="IPR026267">
    <property type="entry name" value="YgjV"/>
</dbReference>
<protein>
    <recommendedName>
        <fullName evidence="4">Inner membrane protein ygjV</fullName>
    </recommendedName>
</protein>
<keyword evidence="1" id="KW-0812">Transmembrane</keyword>
<dbReference type="eggNOG" id="ENOG502ZBTK">
    <property type="taxonomic scope" value="Bacteria"/>
</dbReference>
<evidence type="ECO:0000313" key="2">
    <source>
        <dbReference type="EMBL" id="GAC14476.1"/>
    </source>
</evidence>
<comment type="caution">
    <text evidence="2">The sequence shown here is derived from an EMBL/GenBank/DDBJ whole genome shotgun (WGS) entry which is preliminary data.</text>
</comment>
<feature type="transmembrane region" description="Helical" evidence="1">
    <location>
        <begin position="63"/>
        <end position="80"/>
    </location>
</feature>
<dbReference type="InterPro" id="IPR019629">
    <property type="entry name" value="Uncharacterised_HI1736/YgjV"/>
</dbReference>
<dbReference type="AlphaFoldDB" id="K6XS18"/>
<keyword evidence="1" id="KW-0472">Membrane</keyword>
<gene>
    <name evidence="2" type="ORF">GLIP_1847</name>
</gene>
<dbReference type="EMBL" id="BAEN01000037">
    <property type="protein sequence ID" value="GAC14476.1"/>
    <property type="molecule type" value="Genomic_DNA"/>
</dbReference>
<name>K6XS18_9ALTE</name>